<keyword evidence="1" id="KW-0472">Membrane</keyword>
<name>A0A4R6Y4T8_9BURK</name>
<feature type="transmembrane region" description="Helical" evidence="1">
    <location>
        <begin position="39"/>
        <end position="63"/>
    </location>
</feature>
<dbReference type="AlphaFoldDB" id="A0A4R6Y4T8"/>
<dbReference type="RefSeq" id="WP_133621447.1">
    <property type="nucleotide sequence ID" value="NZ_SNZE01000030.1"/>
</dbReference>
<keyword evidence="1" id="KW-0812">Transmembrane</keyword>
<accession>A0A4R6Y4T8</accession>
<keyword evidence="3" id="KW-1185">Reference proteome</keyword>
<feature type="transmembrane region" description="Helical" evidence="1">
    <location>
        <begin position="83"/>
        <end position="106"/>
    </location>
</feature>
<reference evidence="2 3" key="1">
    <citation type="submission" date="2019-03" db="EMBL/GenBank/DDBJ databases">
        <title>Genomic Encyclopedia of Type Strains, Phase IV (KMG-IV): sequencing the most valuable type-strain genomes for metagenomic binning, comparative biology and taxonomic classification.</title>
        <authorList>
            <person name="Goeker M."/>
        </authorList>
    </citation>
    <scope>NUCLEOTIDE SEQUENCE [LARGE SCALE GENOMIC DNA]</scope>
    <source>
        <strain evidence="2 3">DSM 102852</strain>
    </source>
</reference>
<keyword evidence="1" id="KW-1133">Transmembrane helix</keyword>
<organism evidence="2 3">
    <name type="scientific">Hydromonas duriensis</name>
    <dbReference type="NCBI Taxonomy" id="1527608"/>
    <lineage>
        <taxon>Bacteria</taxon>
        <taxon>Pseudomonadati</taxon>
        <taxon>Pseudomonadota</taxon>
        <taxon>Betaproteobacteria</taxon>
        <taxon>Burkholderiales</taxon>
        <taxon>Burkholderiaceae</taxon>
        <taxon>Hydromonas</taxon>
    </lineage>
</organism>
<evidence type="ECO:0000313" key="2">
    <source>
        <dbReference type="EMBL" id="TDR28954.1"/>
    </source>
</evidence>
<evidence type="ECO:0000256" key="1">
    <source>
        <dbReference type="SAM" id="Phobius"/>
    </source>
</evidence>
<dbReference type="EMBL" id="SNZE01000030">
    <property type="protein sequence ID" value="TDR28954.1"/>
    <property type="molecule type" value="Genomic_DNA"/>
</dbReference>
<protein>
    <submittedName>
        <fullName evidence="2">Uncharacterized protein</fullName>
    </submittedName>
</protein>
<gene>
    <name evidence="2" type="ORF">DFR44_13023</name>
</gene>
<dbReference type="Proteomes" id="UP000294480">
    <property type="component" value="Unassembled WGS sequence"/>
</dbReference>
<sequence length="124" mass="14085">MGIENVLGKGAAILFVLLMFSIHYKDEVQVTLKSNNKDIWGLVAIPLFLTVSTGMLLWFLVLANEFNIVYDWVPDKSSYILELYPVIVLAFFMLSLALPITCGRIYGAVLRLNKNRNETNRDTQ</sequence>
<feature type="transmembrane region" description="Helical" evidence="1">
    <location>
        <begin position="6"/>
        <end position="24"/>
    </location>
</feature>
<comment type="caution">
    <text evidence="2">The sequence shown here is derived from an EMBL/GenBank/DDBJ whole genome shotgun (WGS) entry which is preliminary data.</text>
</comment>
<evidence type="ECO:0000313" key="3">
    <source>
        <dbReference type="Proteomes" id="UP000294480"/>
    </source>
</evidence>
<proteinExistence type="predicted"/>